<protein>
    <submittedName>
        <fullName evidence="2">Uncharacterized protein</fullName>
    </submittedName>
</protein>
<name>A0A182WNW0_9DIPT</name>
<feature type="region of interest" description="Disordered" evidence="1">
    <location>
        <begin position="43"/>
        <end position="63"/>
    </location>
</feature>
<dbReference type="EnsemblMetazoa" id="AMIN014383-RC">
    <property type="protein sequence ID" value="AMIN014383-PC"/>
    <property type="gene ID" value="AMIN014383"/>
</dbReference>
<feature type="compositionally biased region" description="Polar residues" evidence="1">
    <location>
        <begin position="46"/>
        <end position="63"/>
    </location>
</feature>
<evidence type="ECO:0000256" key="1">
    <source>
        <dbReference type="SAM" id="MobiDB-lite"/>
    </source>
</evidence>
<proteinExistence type="predicted"/>
<dbReference type="Proteomes" id="UP000075920">
    <property type="component" value="Unassembled WGS sequence"/>
</dbReference>
<organism evidence="2 3">
    <name type="scientific">Anopheles minimus</name>
    <dbReference type="NCBI Taxonomy" id="112268"/>
    <lineage>
        <taxon>Eukaryota</taxon>
        <taxon>Metazoa</taxon>
        <taxon>Ecdysozoa</taxon>
        <taxon>Arthropoda</taxon>
        <taxon>Hexapoda</taxon>
        <taxon>Insecta</taxon>
        <taxon>Pterygota</taxon>
        <taxon>Neoptera</taxon>
        <taxon>Endopterygota</taxon>
        <taxon>Diptera</taxon>
        <taxon>Nematocera</taxon>
        <taxon>Culicoidea</taxon>
        <taxon>Culicidae</taxon>
        <taxon>Anophelinae</taxon>
        <taxon>Anopheles</taxon>
    </lineage>
</organism>
<reference evidence="3" key="1">
    <citation type="submission" date="2013-03" db="EMBL/GenBank/DDBJ databases">
        <title>The Genome Sequence of Anopheles minimus MINIMUS1.</title>
        <authorList>
            <consortium name="The Broad Institute Genomics Platform"/>
            <person name="Neafsey D.E."/>
            <person name="Walton C."/>
            <person name="Walker B."/>
            <person name="Young S.K."/>
            <person name="Zeng Q."/>
            <person name="Gargeya S."/>
            <person name="Fitzgerald M."/>
            <person name="Haas B."/>
            <person name="Abouelleil A."/>
            <person name="Allen A.W."/>
            <person name="Alvarado L."/>
            <person name="Arachchi H.M."/>
            <person name="Berlin A.M."/>
            <person name="Chapman S.B."/>
            <person name="Gainer-Dewar J."/>
            <person name="Goldberg J."/>
            <person name="Griggs A."/>
            <person name="Gujja S."/>
            <person name="Hansen M."/>
            <person name="Howarth C."/>
            <person name="Imamovic A."/>
            <person name="Ireland A."/>
            <person name="Larimer J."/>
            <person name="McCowan C."/>
            <person name="Murphy C."/>
            <person name="Pearson M."/>
            <person name="Poon T.W."/>
            <person name="Priest M."/>
            <person name="Roberts A."/>
            <person name="Saif S."/>
            <person name="Shea T."/>
            <person name="Sisk P."/>
            <person name="Sykes S."/>
            <person name="Wortman J."/>
            <person name="Nusbaum C."/>
            <person name="Birren B."/>
        </authorList>
    </citation>
    <scope>NUCLEOTIDE SEQUENCE [LARGE SCALE GENOMIC DNA]</scope>
    <source>
        <strain evidence="3">MINIMUS1</strain>
    </source>
</reference>
<keyword evidence="3" id="KW-1185">Reference proteome</keyword>
<evidence type="ECO:0000313" key="2">
    <source>
        <dbReference type="EnsemblMetazoa" id="AMIN014383-PC"/>
    </source>
</evidence>
<dbReference type="VEuPathDB" id="VectorBase:AMIN014383"/>
<evidence type="ECO:0000313" key="3">
    <source>
        <dbReference type="Proteomes" id="UP000075920"/>
    </source>
</evidence>
<feature type="region of interest" description="Disordered" evidence="1">
    <location>
        <begin position="1"/>
        <end position="23"/>
    </location>
</feature>
<dbReference type="AlphaFoldDB" id="A0A182WNW0"/>
<accession>A0A182WNW0</accession>
<reference evidence="2" key="2">
    <citation type="submission" date="2020-05" db="UniProtKB">
        <authorList>
            <consortium name="EnsemblMetazoa"/>
        </authorList>
    </citation>
    <scope>IDENTIFICATION</scope>
    <source>
        <strain evidence="2">MINIMUS1</strain>
    </source>
</reference>
<sequence length="63" mass="7203">MRAHATSSDRRRSVGTSLGPPRSDWNSWLWQLVSSRAVRIKREGDNFSSTPYQRPSTQPAYPL</sequence>